<reference evidence="2 3" key="1">
    <citation type="submission" date="2023-07" db="EMBL/GenBank/DDBJ databases">
        <title>Sorghum-associated microbial communities from plants grown in Nebraska, USA.</title>
        <authorList>
            <person name="Schachtman D."/>
        </authorList>
    </citation>
    <scope>NUCLEOTIDE SEQUENCE [LARGE SCALE GENOMIC DNA]</scope>
    <source>
        <strain evidence="2 3">DS1307</strain>
    </source>
</reference>
<feature type="domain" description="Flagellar motor switch protein FliN-like C-terminal" evidence="1">
    <location>
        <begin position="272"/>
        <end position="334"/>
    </location>
</feature>
<accession>A0ABT9PRX0</accession>
<proteinExistence type="predicted"/>
<dbReference type="RefSeq" id="WP_306833708.1">
    <property type="nucleotide sequence ID" value="NZ_JAUSRF010000005.1"/>
</dbReference>
<protein>
    <submittedName>
        <fullName evidence="2">Type III secretion protein Q</fullName>
    </submittedName>
</protein>
<organism evidence="2 3">
    <name type="scientific">Neorhizobium huautlense</name>
    <dbReference type="NCBI Taxonomy" id="67774"/>
    <lineage>
        <taxon>Bacteria</taxon>
        <taxon>Pseudomonadati</taxon>
        <taxon>Pseudomonadota</taxon>
        <taxon>Alphaproteobacteria</taxon>
        <taxon>Hyphomicrobiales</taxon>
        <taxon>Rhizobiaceae</taxon>
        <taxon>Rhizobium/Agrobacterium group</taxon>
        <taxon>Neorhizobium</taxon>
    </lineage>
</organism>
<dbReference type="InterPro" id="IPR036429">
    <property type="entry name" value="SpoA-like_sf"/>
</dbReference>
<evidence type="ECO:0000313" key="3">
    <source>
        <dbReference type="Proteomes" id="UP001241472"/>
    </source>
</evidence>
<dbReference type="Proteomes" id="UP001241472">
    <property type="component" value="Unassembled WGS sequence"/>
</dbReference>
<dbReference type="Gene3D" id="2.30.330.10">
    <property type="entry name" value="SpoA-like"/>
    <property type="match status" value="2"/>
</dbReference>
<evidence type="ECO:0000259" key="1">
    <source>
        <dbReference type="Pfam" id="PF01052"/>
    </source>
</evidence>
<dbReference type="InterPro" id="IPR001543">
    <property type="entry name" value="FliN-like_C"/>
</dbReference>
<sequence>MLRDTGAHFGLGCGGASVAEILVTQPAPAPVSLAERLSRPRRPIAGMLAGRKIGLHPAVGRVDDKLVAMSFRIGAETCRLHASAGLVDWLAQPLGLEGALIDEEPLQRAVLLELAGLDFIRQIEAHIGDDIRLGEGDAGPTLHAQEMSIEADGTMLPLRLELTERLVEKLADYLDRLQPPEPADLSGAAVELVIEAGSQDLSIAELESLSPSDVVMLTHHRPVVVANDRLVAAVRRKADGVELDGAFYPLTRRAMVGSLADIQSGRETRHMVHMVSETGRVTTTIGAIDALKPGEALPLSCFDGTGVDLVVDNRRFGRGELIMIGAGLGVRIVSLFPAAPALAPDSRTA</sequence>
<evidence type="ECO:0000313" key="2">
    <source>
        <dbReference type="EMBL" id="MDP9837212.1"/>
    </source>
</evidence>
<gene>
    <name evidence="2" type="ORF">J2T09_001964</name>
</gene>
<comment type="caution">
    <text evidence="2">The sequence shown here is derived from an EMBL/GenBank/DDBJ whole genome shotgun (WGS) entry which is preliminary data.</text>
</comment>
<dbReference type="SUPFAM" id="SSF101801">
    <property type="entry name" value="Surface presentation of antigens (SPOA)"/>
    <property type="match status" value="1"/>
</dbReference>
<keyword evidence="3" id="KW-1185">Reference proteome</keyword>
<dbReference type="EMBL" id="JAUSRF010000005">
    <property type="protein sequence ID" value="MDP9837212.1"/>
    <property type="molecule type" value="Genomic_DNA"/>
</dbReference>
<dbReference type="Pfam" id="PF01052">
    <property type="entry name" value="FliMN_C"/>
    <property type="match status" value="1"/>
</dbReference>
<name>A0ABT9PRX0_9HYPH</name>